<name>A0A7C4THC6_UNCW3</name>
<keyword evidence="1" id="KW-1133">Transmembrane helix</keyword>
<feature type="transmembrane region" description="Helical" evidence="1">
    <location>
        <begin position="133"/>
        <end position="151"/>
    </location>
</feature>
<protein>
    <submittedName>
        <fullName evidence="2">Uncharacterized protein</fullName>
    </submittedName>
</protein>
<sequence>MSHDPWVWIGAFLTIGIFSFLYKENPFYRFCEHLFVGVANGYAIAVTWHLVLTPRLIMPLQGGNYLVLIPMIIGILYFFRFIPRLSWLVRIPIAVALGFSSGVSIPAIIQADVIKQMQGTVVYPHLFANWQQGFWAILIFIGVIATIFFFFFSKEHKGILKPVSYIGIIFIMVGFGASFGYTVMARLSLLIGRLQFLFGIWLGLIK</sequence>
<dbReference type="EMBL" id="DTGZ01000134">
    <property type="protein sequence ID" value="HGV98045.1"/>
    <property type="molecule type" value="Genomic_DNA"/>
</dbReference>
<gene>
    <name evidence="2" type="ORF">ENV60_07090</name>
</gene>
<dbReference type="AlphaFoldDB" id="A0A7C4THC6"/>
<reference evidence="2" key="1">
    <citation type="journal article" date="2020" name="mSystems">
        <title>Genome- and Community-Level Interaction Insights into Carbon Utilization and Element Cycling Functions of Hydrothermarchaeota in Hydrothermal Sediment.</title>
        <authorList>
            <person name="Zhou Z."/>
            <person name="Liu Y."/>
            <person name="Xu W."/>
            <person name="Pan J."/>
            <person name="Luo Z.H."/>
            <person name="Li M."/>
        </authorList>
    </citation>
    <scope>NUCLEOTIDE SEQUENCE [LARGE SCALE GENOMIC DNA]</scope>
    <source>
        <strain evidence="2">SpSt-774</strain>
    </source>
</reference>
<proteinExistence type="predicted"/>
<organism evidence="2">
    <name type="scientific">candidate division WOR-3 bacterium</name>
    <dbReference type="NCBI Taxonomy" id="2052148"/>
    <lineage>
        <taxon>Bacteria</taxon>
        <taxon>Bacteria division WOR-3</taxon>
    </lineage>
</organism>
<feature type="transmembrane region" description="Helical" evidence="1">
    <location>
        <begin position="34"/>
        <end position="51"/>
    </location>
</feature>
<keyword evidence="1" id="KW-0472">Membrane</keyword>
<accession>A0A7C4THC6</accession>
<feature type="transmembrane region" description="Helical" evidence="1">
    <location>
        <begin position="163"/>
        <end position="181"/>
    </location>
</feature>
<comment type="caution">
    <text evidence="2">The sequence shown here is derived from an EMBL/GenBank/DDBJ whole genome shotgun (WGS) entry which is preliminary data.</text>
</comment>
<feature type="transmembrane region" description="Helical" evidence="1">
    <location>
        <begin position="63"/>
        <end position="79"/>
    </location>
</feature>
<feature type="transmembrane region" description="Helical" evidence="1">
    <location>
        <begin position="91"/>
        <end position="113"/>
    </location>
</feature>
<evidence type="ECO:0000313" key="2">
    <source>
        <dbReference type="EMBL" id="HGV98045.1"/>
    </source>
</evidence>
<feature type="transmembrane region" description="Helical" evidence="1">
    <location>
        <begin position="6"/>
        <end position="22"/>
    </location>
</feature>
<keyword evidence="1" id="KW-0812">Transmembrane</keyword>
<evidence type="ECO:0000256" key="1">
    <source>
        <dbReference type="SAM" id="Phobius"/>
    </source>
</evidence>